<accession>A0A5J9W4V3</accession>
<organism evidence="2 3">
    <name type="scientific">Eragrostis curvula</name>
    <name type="common">weeping love grass</name>
    <dbReference type="NCBI Taxonomy" id="38414"/>
    <lineage>
        <taxon>Eukaryota</taxon>
        <taxon>Viridiplantae</taxon>
        <taxon>Streptophyta</taxon>
        <taxon>Embryophyta</taxon>
        <taxon>Tracheophyta</taxon>
        <taxon>Spermatophyta</taxon>
        <taxon>Magnoliopsida</taxon>
        <taxon>Liliopsida</taxon>
        <taxon>Poales</taxon>
        <taxon>Poaceae</taxon>
        <taxon>PACMAD clade</taxon>
        <taxon>Chloridoideae</taxon>
        <taxon>Eragrostideae</taxon>
        <taxon>Eragrostidinae</taxon>
        <taxon>Eragrostis</taxon>
    </lineage>
</organism>
<evidence type="ECO:0000313" key="3">
    <source>
        <dbReference type="Proteomes" id="UP000324897"/>
    </source>
</evidence>
<sequence length="85" mass="9557">MEEGMMDRGWEWTEQMKTKLVIMTQIKGGKGKESECRSPQGTPMGQASSCMRAPDQAHDLNTLVCAAHTLPFLLPSLFVWSPWCQ</sequence>
<feature type="region of interest" description="Disordered" evidence="1">
    <location>
        <begin position="29"/>
        <end position="50"/>
    </location>
</feature>
<evidence type="ECO:0000313" key="2">
    <source>
        <dbReference type="EMBL" id="TVU42955.1"/>
    </source>
</evidence>
<protein>
    <submittedName>
        <fullName evidence="2">Uncharacterized protein</fullName>
    </submittedName>
</protein>
<feature type="compositionally biased region" description="Polar residues" evidence="1">
    <location>
        <begin position="37"/>
        <end position="49"/>
    </location>
</feature>
<gene>
    <name evidence="2" type="ORF">EJB05_09382</name>
</gene>
<reference evidence="2 3" key="1">
    <citation type="journal article" date="2019" name="Sci. Rep.">
        <title>A high-quality genome of Eragrostis curvula grass provides insights into Poaceae evolution and supports new strategies to enhance forage quality.</title>
        <authorList>
            <person name="Carballo J."/>
            <person name="Santos B.A.C.M."/>
            <person name="Zappacosta D."/>
            <person name="Garbus I."/>
            <person name="Selva J.P."/>
            <person name="Gallo C.A."/>
            <person name="Diaz A."/>
            <person name="Albertini E."/>
            <person name="Caccamo M."/>
            <person name="Echenique V."/>
        </authorList>
    </citation>
    <scope>NUCLEOTIDE SEQUENCE [LARGE SCALE GENOMIC DNA]</scope>
    <source>
        <strain evidence="3">cv. Victoria</strain>
        <tissue evidence="2">Leaf</tissue>
    </source>
</reference>
<dbReference type="Proteomes" id="UP000324897">
    <property type="component" value="Unassembled WGS sequence"/>
</dbReference>
<proteinExistence type="predicted"/>
<dbReference type="EMBL" id="RWGY01000005">
    <property type="protein sequence ID" value="TVU42955.1"/>
    <property type="molecule type" value="Genomic_DNA"/>
</dbReference>
<dbReference type="Gramene" id="TVU42955">
    <property type="protein sequence ID" value="TVU42955"/>
    <property type="gene ID" value="EJB05_09382"/>
</dbReference>
<keyword evidence="3" id="KW-1185">Reference proteome</keyword>
<dbReference type="AlphaFoldDB" id="A0A5J9W4V3"/>
<comment type="caution">
    <text evidence="2">The sequence shown here is derived from an EMBL/GenBank/DDBJ whole genome shotgun (WGS) entry which is preliminary data.</text>
</comment>
<evidence type="ECO:0000256" key="1">
    <source>
        <dbReference type="SAM" id="MobiDB-lite"/>
    </source>
</evidence>
<feature type="non-terminal residue" evidence="2">
    <location>
        <position position="1"/>
    </location>
</feature>
<name>A0A5J9W4V3_9POAL</name>